<name>A0A3G5AA18_9VIRU</name>
<feature type="transmembrane region" description="Helical" evidence="1">
    <location>
        <begin position="260"/>
        <end position="278"/>
    </location>
</feature>
<keyword evidence="1" id="KW-1133">Transmembrane helix</keyword>
<dbReference type="EMBL" id="MK072345">
    <property type="protein sequence ID" value="AYV82189.1"/>
    <property type="molecule type" value="Genomic_DNA"/>
</dbReference>
<reference evidence="2" key="1">
    <citation type="submission" date="2018-10" db="EMBL/GenBank/DDBJ databases">
        <title>Hidden diversity of soil giant viruses.</title>
        <authorList>
            <person name="Schulz F."/>
            <person name="Alteio L."/>
            <person name="Goudeau D."/>
            <person name="Ryan E.M."/>
            <person name="Malmstrom R.R."/>
            <person name="Blanchard J."/>
            <person name="Woyke T."/>
        </authorList>
    </citation>
    <scope>NUCLEOTIDE SEQUENCE</scope>
    <source>
        <strain evidence="2">HOV1</strain>
    </source>
</reference>
<proteinExistence type="predicted"/>
<organism evidence="2">
    <name type="scientific">Homavirus sp</name>
    <dbReference type="NCBI Taxonomy" id="2487769"/>
    <lineage>
        <taxon>Viruses</taxon>
        <taxon>Varidnaviria</taxon>
        <taxon>Bamfordvirae</taxon>
        <taxon>Nucleocytoviricota</taxon>
        <taxon>Megaviricetes</taxon>
        <taxon>Imitervirales</taxon>
        <taxon>Mimiviridae</taxon>
        <taxon>Klosneuvirinae</taxon>
    </lineage>
</organism>
<keyword evidence="1" id="KW-0472">Membrane</keyword>
<gene>
    <name evidence="2" type="ORF">Homavirus14_5</name>
</gene>
<keyword evidence="1" id="KW-0812">Transmembrane</keyword>
<evidence type="ECO:0000256" key="1">
    <source>
        <dbReference type="SAM" id="Phobius"/>
    </source>
</evidence>
<evidence type="ECO:0000313" key="2">
    <source>
        <dbReference type="EMBL" id="AYV82189.1"/>
    </source>
</evidence>
<sequence length="285" mass="32385">MDEYNLPLVEKGALRIFLGCCCTRNKADFKLELDHVVEYPENNLQHLEIDTGAISGVSVGPRTVAELYSGPNLDGVRKLLMNPSYTNEKQYQFGCTNNTVNLADAVRSFRVWSYHYYEKVNNYRYCSNDTDCGSKEYCLCPNGQQQESWCPNDKRRCLPVSKHIQTNEPVIHDYDTLNKQCLANQIANLQSSTNSPDTININDIKKMAHSCAYGVKYITPSNQSNNQPNNEETEESVEGFCNICSDNSGYNGDNSYNYSIMYNILFILLVLYLIYLIVSITNNSN</sequence>
<accession>A0A3G5AA18</accession>
<protein>
    <submittedName>
        <fullName evidence="2">Uncharacterized protein</fullName>
    </submittedName>
</protein>